<dbReference type="InterPro" id="IPR036583">
    <property type="entry name" value="23S_rRNA_IVS_sf"/>
</dbReference>
<proteinExistence type="predicted"/>
<reference evidence="1" key="1">
    <citation type="submission" date="2020-04" db="EMBL/GenBank/DDBJ databases">
        <authorList>
            <person name="Brown S."/>
        </authorList>
    </citation>
    <scope>NUCLEOTIDE SEQUENCE</scope>
    <source>
        <strain evidence="1">DJ015</strain>
    </source>
</reference>
<dbReference type="Proteomes" id="UP001194098">
    <property type="component" value="Unassembled WGS sequence"/>
</dbReference>
<sequence length="48" mass="5467">EANESEYWLELIIQSKILKDANILKALQDCKEICKILSKIAGSCRNET</sequence>
<dbReference type="InterPro" id="IPR012657">
    <property type="entry name" value="23S_rRNA-intervening_sequence"/>
</dbReference>
<reference evidence="1" key="2">
    <citation type="journal article" date="2022" name="Nat. Biotechnol.">
        <title>Carbon-negative production of acetone and isopropanol by gas fermentation at industrial pilot scale.</title>
        <authorList>
            <person name="Liew F.E."/>
            <person name="Nogle R."/>
            <person name="Abdalla T."/>
            <person name="Rasor B.J."/>
            <person name="Canter C."/>
            <person name="Jensen R.O."/>
            <person name="Wang L."/>
            <person name="Strutz J."/>
            <person name="Chirania P."/>
            <person name="De Tissera S."/>
            <person name="Mueller A.P."/>
            <person name="Ruan Z."/>
            <person name="Gao A."/>
            <person name="Tran L."/>
            <person name="Engle N.L."/>
            <person name="Bromley J.C."/>
            <person name="Daniell J."/>
            <person name="Conrado R."/>
            <person name="Tschaplinski T.J."/>
            <person name="Giannone R.J."/>
            <person name="Hettich R.L."/>
            <person name="Karim A.S."/>
            <person name="Simpson S.D."/>
            <person name="Brown S.D."/>
            <person name="Leang C."/>
            <person name="Jewett M.C."/>
            <person name="Kopke M."/>
        </authorList>
    </citation>
    <scope>NUCLEOTIDE SEQUENCE</scope>
    <source>
        <strain evidence="1">DJ015</strain>
    </source>
</reference>
<dbReference type="Gene3D" id="1.20.1440.60">
    <property type="entry name" value="23S rRNA-intervening sequence"/>
    <property type="match status" value="1"/>
</dbReference>
<organism evidence="1 2">
    <name type="scientific">Clostridium beijerinckii</name>
    <name type="common">Clostridium MP</name>
    <dbReference type="NCBI Taxonomy" id="1520"/>
    <lineage>
        <taxon>Bacteria</taxon>
        <taxon>Bacillati</taxon>
        <taxon>Bacillota</taxon>
        <taxon>Clostridia</taxon>
        <taxon>Eubacteriales</taxon>
        <taxon>Clostridiaceae</taxon>
        <taxon>Clostridium</taxon>
    </lineage>
</organism>
<dbReference type="RefSeq" id="WP_185687410.1">
    <property type="nucleotide sequence ID" value="NZ_JABAGV010000528.1"/>
</dbReference>
<accession>A0AAW3WI68</accession>
<evidence type="ECO:0000313" key="1">
    <source>
        <dbReference type="EMBL" id="MBC2478527.1"/>
    </source>
</evidence>
<protein>
    <submittedName>
        <fullName evidence="1">Four helix bundle protein</fullName>
    </submittedName>
</protein>
<dbReference type="SUPFAM" id="SSF158446">
    <property type="entry name" value="IVS-encoded protein-like"/>
    <property type="match status" value="1"/>
</dbReference>
<feature type="non-terminal residue" evidence="1">
    <location>
        <position position="1"/>
    </location>
</feature>
<dbReference type="EMBL" id="JABAGV010000528">
    <property type="protein sequence ID" value="MBC2478527.1"/>
    <property type="molecule type" value="Genomic_DNA"/>
</dbReference>
<gene>
    <name evidence="1" type="ORF">HGI39_28465</name>
</gene>
<comment type="caution">
    <text evidence="1">The sequence shown here is derived from an EMBL/GenBank/DDBJ whole genome shotgun (WGS) entry which is preliminary data.</text>
</comment>
<dbReference type="NCBIfam" id="TIGR02436">
    <property type="entry name" value="four helix bundle protein"/>
    <property type="match status" value="1"/>
</dbReference>
<name>A0AAW3WI68_CLOBE</name>
<dbReference type="AlphaFoldDB" id="A0AAW3WI68"/>
<evidence type="ECO:0000313" key="2">
    <source>
        <dbReference type="Proteomes" id="UP001194098"/>
    </source>
</evidence>